<dbReference type="EMBL" id="PQWO01000006">
    <property type="protein sequence ID" value="PZD73213.1"/>
    <property type="molecule type" value="Genomic_DNA"/>
</dbReference>
<evidence type="ECO:0000256" key="1">
    <source>
        <dbReference type="SAM" id="SignalP"/>
    </source>
</evidence>
<accession>A0A2W1JI62</accession>
<sequence>MIRKYYKSLLIMSLSFLGASALLKTALSKFAPEPIVRTYTVKMAEFEKAPNQYKILFVGSSHIHYHLMPDQFDSHARSQGFSFQSFNMGSPNLDRMETNALVKRIISSGPENLKYIFIEPRSFSSNFKNPDSLRAVYFHNHENTAFLLDYIVRSSLEFDEKFLRIKSAIQSFSINFFNIGDLHKGLTQGATNKLDVYSLGPQKNGFAEMKWYCRRVEGKEGKACLRKIQKFSKKLDEENDFYRSAQTEYNKSLRGTEPFSKYQIQSLVDLSNTLKEQGITAIFLNTPAVYGGNDQSIAFKLAYKRDTPPIHILDYNDPSQFPSLFQEDLWYDNTHLNQQGAQLLTQYIASDFLKKFSASLEE</sequence>
<dbReference type="SUPFAM" id="SSF52266">
    <property type="entry name" value="SGNH hydrolase"/>
    <property type="match status" value="1"/>
</dbReference>
<proteinExistence type="predicted"/>
<evidence type="ECO:0000313" key="3">
    <source>
        <dbReference type="Proteomes" id="UP000248857"/>
    </source>
</evidence>
<dbReference type="Proteomes" id="UP000248857">
    <property type="component" value="Unassembled WGS sequence"/>
</dbReference>
<dbReference type="AlphaFoldDB" id="A0A2W1JI62"/>
<organism evidence="2 3">
    <name type="scientific">Acaryochloris thomasi RCC1774</name>
    <dbReference type="NCBI Taxonomy" id="1764569"/>
    <lineage>
        <taxon>Bacteria</taxon>
        <taxon>Bacillati</taxon>
        <taxon>Cyanobacteriota</taxon>
        <taxon>Cyanophyceae</taxon>
        <taxon>Acaryochloridales</taxon>
        <taxon>Acaryochloridaceae</taxon>
        <taxon>Acaryochloris</taxon>
        <taxon>Acaryochloris thomasi</taxon>
    </lineage>
</organism>
<keyword evidence="1" id="KW-0732">Signal</keyword>
<feature type="chain" id="PRO_5015845030" description="DUF1574 domain-containing protein" evidence="1">
    <location>
        <begin position="22"/>
        <end position="362"/>
    </location>
</feature>
<name>A0A2W1JI62_9CYAN</name>
<comment type="caution">
    <text evidence="2">The sequence shown here is derived from an EMBL/GenBank/DDBJ whole genome shotgun (WGS) entry which is preliminary data.</text>
</comment>
<keyword evidence="3" id="KW-1185">Reference proteome</keyword>
<evidence type="ECO:0008006" key="4">
    <source>
        <dbReference type="Google" id="ProtNLM"/>
    </source>
</evidence>
<reference evidence="2 3" key="1">
    <citation type="journal article" date="2018" name="Sci. Rep.">
        <title>A novel species of the marine cyanobacterium Acaryochloris with a unique pigment content and lifestyle.</title>
        <authorList>
            <person name="Partensky F."/>
            <person name="Six C."/>
            <person name="Ratin M."/>
            <person name="Garczarek L."/>
            <person name="Vaulot D."/>
            <person name="Probert I."/>
            <person name="Calteau A."/>
            <person name="Gourvil P."/>
            <person name="Marie D."/>
            <person name="Grebert T."/>
            <person name="Bouchier C."/>
            <person name="Le Panse S."/>
            <person name="Gachenot M."/>
            <person name="Rodriguez F."/>
            <person name="Garrido J.L."/>
        </authorList>
    </citation>
    <scope>NUCLEOTIDE SEQUENCE [LARGE SCALE GENOMIC DNA]</scope>
    <source>
        <strain evidence="2 3">RCC1774</strain>
    </source>
</reference>
<feature type="signal peptide" evidence="1">
    <location>
        <begin position="1"/>
        <end position="21"/>
    </location>
</feature>
<evidence type="ECO:0000313" key="2">
    <source>
        <dbReference type="EMBL" id="PZD73213.1"/>
    </source>
</evidence>
<protein>
    <recommendedName>
        <fullName evidence="4">DUF1574 domain-containing protein</fullName>
    </recommendedName>
</protein>
<gene>
    <name evidence="2" type="ORF">C1752_02346</name>
</gene>